<dbReference type="EMBL" id="LVEO01000022">
    <property type="protein sequence ID" value="OCB70363.1"/>
    <property type="molecule type" value="Genomic_DNA"/>
</dbReference>
<gene>
    <name evidence="3" type="ORF">FBGL_12425</name>
    <name evidence="2" type="ORF">FGL01_23300</name>
    <name evidence="4" type="ORF">SAMN05192550_2697</name>
</gene>
<organism evidence="3 5">
    <name type="scientific">Flavobacterium glycines</name>
    <dbReference type="NCBI Taxonomy" id="551990"/>
    <lineage>
        <taxon>Bacteria</taxon>
        <taxon>Pseudomonadati</taxon>
        <taxon>Bacteroidota</taxon>
        <taxon>Flavobacteriia</taxon>
        <taxon>Flavobacteriales</taxon>
        <taxon>Flavobacteriaceae</taxon>
        <taxon>Flavobacterium</taxon>
    </lineage>
</organism>
<proteinExistence type="predicted"/>
<keyword evidence="6" id="KW-1185">Reference proteome</keyword>
<dbReference type="Proteomes" id="UP000093226">
    <property type="component" value="Unassembled WGS sequence"/>
</dbReference>
<evidence type="ECO:0000313" key="7">
    <source>
        <dbReference type="Proteomes" id="UP000321579"/>
    </source>
</evidence>
<evidence type="ECO:0000313" key="4">
    <source>
        <dbReference type="EMBL" id="SDJ73753.1"/>
    </source>
</evidence>
<evidence type="ECO:0000313" key="3">
    <source>
        <dbReference type="EMBL" id="OCB70363.1"/>
    </source>
</evidence>
<feature type="transmembrane region" description="Helical" evidence="1">
    <location>
        <begin position="214"/>
        <end position="237"/>
    </location>
</feature>
<reference evidence="5" key="1">
    <citation type="submission" date="2016-03" db="EMBL/GenBank/DDBJ databases">
        <title>Draft genome sequence of Paenibacillus glacialis DSM 22343.</title>
        <authorList>
            <person name="Shin S.-K."/>
            <person name="Yi H."/>
        </authorList>
    </citation>
    <scope>NUCLEOTIDE SEQUENCE [LARGE SCALE GENOMIC DNA]</scope>
    <source>
        <strain evidence="5">NBRC 105008</strain>
    </source>
</reference>
<dbReference type="Proteomes" id="UP000321579">
    <property type="component" value="Unassembled WGS sequence"/>
</dbReference>
<dbReference type="EMBL" id="FNEO01000006">
    <property type="protein sequence ID" value="SDJ73753.1"/>
    <property type="molecule type" value="Genomic_DNA"/>
</dbReference>
<keyword evidence="1" id="KW-1133">Transmembrane helix</keyword>
<name>A0A1B9DL45_9FLAO</name>
<reference evidence="3" key="2">
    <citation type="submission" date="2016-03" db="EMBL/GenBank/DDBJ databases">
        <authorList>
            <person name="Ploux O."/>
        </authorList>
    </citation>
    <scope>NUCLEOTIDE SEQUENCE</scope>
    <source>
        <strain evidence="3">NBRC 105008</strain>
    </source>
</reference>
<sequence>MKAYFKRENVILILGILFSGISFFGLKLFDIQSKIFSDYEKAIDTITISNNRMLNSQIIGEFTNDSLPNIRIRIKEYGIFLVAAQKLPHNSNISKSVELKRSVLNDIARFSKFENEAENKEFPSMYSLYNEYLNGEKKLVDLMHEFSIQIESNSSHNTVEIYGKMESAFFELEALNEKILVKNKFAMSKFPNQKLQSIEMYKKFTNKVDEEKNLFFQVFGLFIICLICFATILIFAFKYDTFKK</sequence>
<feature type="transmembrane region" description="Helical" evidence="1">
    <location>
        <begin position="9"/>
        <end position="29"/>
    </location>
</feature>
<dbReference type="RefSeq" id="WP_066328915.1">
    <property type="nucleotide sequence ID" value="NZ_BJVF01000005.1"/>
</dbReference>
<evidence type="ECO:0000313" key="6">
    <source>
        <dbReference type="Proteomes" id="UP000182367"/>
    </source>
</evidence>
<keyword evidence="1" id="KW-0812">Transmembrane</keyword>
<keyword evidence="1" id="KW-0472">Membrane</keyword>
<dbReference type="Proteomes" id="UP000182367">
    <property type="component" value="Unassembled WGS sequence"/>
</dbReference>
<dbReference type="AlphaFoldDB" id="A0A1B9DL45"/>
<evidence type="ECO:0000313" key="2">
    <source>
        <dbReference type="EMBL" id="GEL11591.1"/>
    </source>
</evidence>
<evidence type="ECO:0000256" key="1">
    <source>
        <dbReference type="SAM" id="Phobius"/>
    </source>
</evidence>
<accession>A0A1B9DL45</accession>
<protein>
    <submittedName>
        <fullName evidence="3">Uncharacterized protein</fullName>
    </submittedName>
</protein>
<reference evidence="4 6" key="3">
    <citation type="submission" date="2016-10" db="EMBL/GenBank/DDBJ databases">
        <authorList>
            <person name="Varghese N."/>
            <person name="Submissions S."/>
        </authorList>
    </citation>
    <scope>NUCLEOTIDE SEQUENCE [LARGE SCALE GENOMIC DNA]</scope>
    <source>
        <strain evidence="4 6">Gm-149</strain>
    </source>
</reference>
<dbReference type="STRING" id="551990.SAMN05192550_2697"/>
<evidence type="ECO:0000313" key="5">
    <source>
        <dbReference type="Proteomes" id="UP000093226"/>
    </source>
</evidence>
<reference evidence="2 7" key="4">
    <citation type="submission" date="2019-07" db="EMBL/GenBank/DDBJ databases">
        <title>Whole genome shotgun sequence of Flavobacterium glycines NBRC 105008.</title>
        <authorList>
            <person name="Hosoyama A."/>
            <person name="Uohara A."/>
            <person name="Ohji S."/>
            <person name="Ichikawa N."/>
        </authorList>
    </citation>
    <scope>NUCLEOTIDE SEQUENCE [LARGE SCALE GENOMIC DNA]</scope>
    <source>
        <strain evidence="2 7">NBRC 105008</strain>
    </source>
</reference>
<dbReference type="EMBL" id="BJVF01000005">
    <property type="protein sequence ID" value="GEL11591.1"/>
    <property type="molecule type" value="Genomic_DNA"/>
</dbReference>
<comment type="caution">
    <text evidence="3">The sequence shown here is derived from an EMBL/GenBank/DDBJ whole genome shotgun (WGS) entry which is preliminary data.</text>
</comment>